<evidence type="ECO:0000313" key="1">
    <source>
        <dbReference type="EMBL" id="SFI36474.1"/>
    </source>
</evidence>
<sequence>MSGRLLTLGLLVFAAVFGAALWWFQTRAYYAPIEGVEEILVAGVALPVEEWEGIDADTSPLKLRACFRLALDPPPALLAAAEDPTAREATPLVAPDWFDCFDAPAVTQALAEGRALAALAERNAPWGFDRFVAFEPATRRGWMWRQLNECGQATFDGDPAPEGCGAPPED</sequence>
<keyword evidence="2" id="KW-1185">Reference proteome</keyword>
<protein>
    <recommendedName>
        <fullName evidence="3">Histidine kinase</fullName>
    </recommendedName>
</protein>
<dbReference type="InterPro" id="IPR045616">
    <property type="entry name" value="DUF6446"/>
</dbReference>
<accession>A0A1I3HL58</accession>
<evidence type="ECO:0000313" key="2">
    <source>
        <dbReference type="Proteomes" id="UP000199377"/>
    </source>
</evidence>
<dbReference type="STRING" id="1114924.SAMN05216258_10658"/>
<gene>
    <name evidence="1" type="ORF">SAMN05216258_10658</name>
</gene>
<dbReference type="EMBL" id="FOQH01000006">
    <property type="protein sequence ID" value="SFI36474.1"/>
    <property type="molecule type" value="Genomic_DNA"/>
</dbReference>
<reference evidence="1 2" key="1">
    <citation type="submission" date="2016-10" db="EMBL/GenBank/DDBJ databases">
        <authorList>
            <person name="de Groot N.N."/>
        </authorList>
    </citation>
    <scope>NUCLEOTIDE SEQUENCE [LARGE SCALE GENOMIC DNA]</scope>
    <source>
        <strain evidence="1 2">CGMCC 1.11030</strain>
    </source>
</reference>
<evidence type="ECO:0008006" key="3">
    <source>
        <dbReference type="Google" id="ProtNLM"/>
    </source>
</evidence>
<proteinExistence type="predicted"/>
<dbReference type="Proteomes" id="UP000199377">
    <property type="component" value="Unassembled WGS sequence"/>
</dbReference>
<dbReference type="OrthoDB" id="7819947at2"/>
<organism evidence="1 2">
    <name type="scientific">Albimonas pacifica</name>
    <dbReference type="NCBI Taxonomy" id="1114924"/>
    <lineage>
        <taxon>Bacteria</taxon>
        <taxon>Pseudomonadati</taxon>
        <taxon>Pseudomonadota</taxon>
        <taxon>Alphaproteobacteria</taxon>
        <taxon>Rhodobacterales</taxon>
        <taxon>Paracoccaceae</taxon>
        <taxon>Albimonas</taxon>
    </lineage>
</organism>
<name>A0A1I3HL58_9RHOB</name>
<dbReference type="Pfam" id="PF20044">
    <property type="entry name" value="DUF6446"/>
    <property type="match status" value="1"/>
</dbReference>
<dbReference type="AlphaFoldDB" id="A0A1I3HL58"/>
<dbReference type="RefSeq" id="WP_092860426.1">
    <property type="nucleotide sequence ID" value="NZ_FOQH01000006.1"/>
</dbReference>